<dbReference type="PANTHER" id="PTHR22876">
    <property type="entry name" value="ZGC:101016"/>
    <property type="match status" value="1"/>
</dbReference>
<evidence type="ECO:0000313" key="3">
    <source>
        <dbReference type="Proteomes" id="UP000245609"/>
    </source>
</evidence>
<feature type="compositionally biased region" description="Acidic residues" evidence="1">
    <location>
        <begin position="164"/>
        <end position="179"/>
    </location>
</feature>
<dbReference type="Proteomes" id="UP000245609">
    <property type="component" value="Unassembled WGS sequence"/>
</dbReference>
<dbReference type="AlphaFoldDB" id="A0A2T9ZHT6"/>
<feature type="compositionally biased region" description="Basic and acidic residues" evidence="1">
    <location>
        <begin position="152"/>
        <end position="162"/>
    </location>
</feature>
<dbReference type="EMBL" id="MBFS01000156">
    <property type="protein sequence ID" value="PVV04144.1"/>
    <property type="molecule type" value="Genomic_DNA"/>
</dbReference>
<evidence type="ECO:0000256" key="1">
    <source>
        <dbReference type="SAM" id="MobiDB-lite"/>
    </source>
</evidence>
<feature type="region of interest" description="Disordered" evidence="1">
    <location>
        <begin position="152"/>
        <end position="179"/>
    </location>
</feature>
<comment type="caution">
    <text evidence="2">The sequence shown here is derived from an EMBL/GenBank/DDBJ whole genome shotgun (WGS) entry which is preliminary data.</text>
</comment>
<dbReference type="OrthoDB" id="250548at2759"/>
<keyword evidence="3" id="KW-1185">Reference proteome</keyword>
<evidence type="ECO:0000313" key="2">
    <source>
        <dbReference type="EMBL" id="PVV04144.1"/>
    </source>
</evidence>
<dbReference type="InterPro" id="IPR019351">
    <property type="entry name" value="DUF2039"/>
</dbReference>
<gene>
    <name evidence="2" type="ORF">BB560_001361</name>
</gene>
<protein>
    <submittedName>
        <fullName evidence="2">Uncharacterized protein</fullName>
    </submittedName>
</protein>
<proteinExistence type="predicted"/>
<dbReference type="PANTHER" id="PTHR22876:SF5">
    <property type="entry name" value="CHROMOSOME 9 OPEN READING FRAME 85"/>
    <property type="match status" value="1"/>
</dbReference>
<accession>A0A2T9ZHT6</accession>
<sequence length="179" mass="20955">MGQEKVSSRKSGAKKGHQKYQNTVAFKHNRASKLTKKILSLPIDGLCTKCYDQIEWRKKYRKYKSLTTAAKCVSCQQKNVKKAYHVLCDDCASKKNVCAKCMENKEIFVEEKKSSEEQEAAEQQEIEQKLQYFRERERRSYLRKLERGEITAKDIPEPRNSLEDFSDFTDSEDDDLYSD</sequence>
<name>A0A2T9ZHT6_9FUNG</name>
<organism evidence="2 3">
    <name type="scientific">Smittium megazygosporum</name>
    <dbReference type="NCBI Taxonomy" id="133381"/>
    <lineage>
        <taxon>Eukaryota</taxon>
        <taxon>Fungi</taxon>
        <taxon>Fungi incertae sedis</taxon>
        <taxon>Zoopagomycota</taxon>
        <taxon>Kickxellomycotina</taxon>
        <taxon>Harpellomycetes</taxon>
        <taxon>Harpellales</taxon>
        <taxon>Legeriomycetaceae</taxon>
        <taxon>Smittium</taxon>
    </lineage>
</organism>
<feature type="region of interest" description="Disordered" evidence="1">
    <location>
        <begin position="1"/>
        <end position="20"/>
    </location>
</feature>
<dbReference type="Pfam" id="PF10217">
    <property type="entry name" value="DUF2039"/>
    <property type="match status" value="1"/>
</dbReference>
<reference evidence="2 3" key="1">
    <citation type="journal article" date="2018" name="MBio">
        <title>Comparative Genomics Reveals the Core Gene Toolbox for the Fungus-Insect Symbiosis.</title>
        <authorList>
            <person name="Wang Y."/>
            <person name="Stata M."/>
            <person name="Wang W."/>
            <person name="Stajich J.E."/>
            <person name="White M.M."/>
            <person name="Moncalvo J.M."/>
        </authorList>
    </citation>
    <scope>NUCLEOTIDE SEQUENCE [LARGE SCALE GENOMIC DNA]</scope>
    <source>
        <strain evidence="2 3">SC-DP-2</strain>
    </source>
</reference>